<proteinExistence type="inferred from homology"/>
<dbReference type="InterPro" id="IPR001757">
    <property type="entry name" value="P_typ_ATPase"/>
</dbReference>
<dbReference type="Pfam" id="PF00122">
    <property type="entry name" value="E1-E2_ATPase"/>
    <property type="match status" value="1"/>
</dbReference>
<reference evidence="13 16" key="2">
    <citation type="journal article" date="2024" name="Int. J. Syst. Evol. Microbiol.">
        <title>Lacrimispora brassicae sp. nov. isolated from fermented cabbage, and proposal of Clostridium indicum Gundawar et al. 2019 and Clostridium methoxybenzovorans Mechichi et al. 1999 as heterotypic synonyms of Lacrimispora amygdalina (Parshina et al. 2003) Haas and Blanchard 2020 and Lacrimispora indolis (McClung and McCoy 1957) Haas and Blanchard 2020, respectively.</title>
        <authorList>
            <person name="Kobayashi H."/>
            <person name="Tanizawa Y."/>
            <person name="Sakamoto M."/>
            <person name="Ohkuma M."/>
            <person name="Tohno M."/>
        </authorList>
    </citation>
    <scope>NUCLEOTIDE SEQUENCE [LARGE SCALE GENOMIC DNA]</scope>
    <source>
        <strain evidence="13 16">DSM 12857</strain>
    </source>
</reference>
<dbReference type="Proteomes" id="UP001419084">
    <property type="component" value="Unassembled WGS sequence"/>
</dbReference>
<feature type="domain" description="P-type ATPase A" evidence="12">
    <location>
        <begin position="115"/>
        <end position="214"/>
    </location>
</feature>
<sequence>MTKKQKIMGIRLIISAVFFALAMAAEGRIFWYWILFIISYLAAGYDIPLRAVRNIRNGQFFDENFLMSVATFGAIGIGALEEAVGVMLFYQIGELFNDYAVNRSRKSITDLMDINPEYANLLRDGTEEKVDPYEVAVDDIIVVKPGEKVPLDGIVVKGSSSLDTKALTGESMPVEIKEQDSVISGSINLNGVLEVRVTRLFDDSTVAKILELVENASSRKARAENFITRFARIYTPVVVVLAVLLAVVPPLFNGDWGTWIYRACSFLVVSCPCALVISVPLSFFGGLGAASGQGILLKGSNYLEAMADLDTVVFDKTGTLTTGKFQVTSVDPLEGTKEELLELAAYGEFHSNHPIACSVKEAYGKPLDQSKVGTAKELAGFGVKTTVYTQNKERELYIGNARLMQKQSIAVNAADSAAGTTLYIADKNTYLGSVTISDTIREDVPKALKGLRAAGVKKLVMLTGDKPEVGKLVGETLGLDEVHGGLLPGDKVGKVEELLAKKHKDAALAFVGDGINDAPVLARADVGIAMGQIGSDAAVEAADVVIMTDELTKLVDTILIARKTVAIVKQNIIFAIGVKVLILILSAAGIATMWAAVFGDVGVSVLAILNAVRALRYQSRNEKTH</sequence>
<feature type="transmembrane region" description="Helical" evidence="11">
    <location>
        <begin position="572"/>
        <end position="591"/>
    </location>
</feature>
<evidence type="ECO:0000256" key="9">
    <source>
        <dbReference type="ARBA" id="ARBA00039103"/>
    </source>
</evidence>
<dbReference type="GO" id="GO:0005524">
    <property type="term" value="F:ATP binding"/>
    <property type="evidence" value="ECO:0007669"/>
    <property type="project" value="UniProtKB-UniRule"/>
</dbReference>
<evidence type="ECO:0000256" key="8">
    <source>
        <dbReference type="ARBA" id="ARBA00023136"/>
    </source>
</evidence>
<feature type="transmembrane region" description="Helical" evidence="11">
    <location>
        <begin position="233"/>
        <end position="253"/>
    </location>
</feature>
<dbReference type="RefSeq" id="WP_117416534.1">
    <property type="nucleotide sequence ID" value="NZ_BRPJ01000013.1"/>
</dbReference>
<dbReference type="AlphaFoldDB" id="A0A3E2NEF3"/>
<dbReference type="InterPro" id="IPR059000">
    <property type="entry name" value="ATPase_P-type_domA"/>
</dbReference>
<dbReference type="SFLD" id="SFLDF00027">
    <property type="entry name" value="p-type_atpase"/>
    <property type="match status" value="1"/>
</dbReference>
<keyword evidence="8 11" id="KW-0472">Membrane</keyword>
<evidence type="ECO:0000256" key="10">
    <source>
        <dbReference type="ARBA" id="ARBA00049338"/>
    </source>
</evidence>
<dbReference type="PANTHER" id="PTHR48085:SF5">
    <property type="entry name" value="CADMIUM_ZINC-TRANSPORTING ATPASE HMA4-RELATED"/>
    <property type="match status" value="1"/>
</dbReference>
<dbReference type="SFLD" id="SFLDS00003">
    <property type="entry name" value="Haloacid_Dehalogenase"/>
    <property type="match status" value="1"/>
</dbReference>
<keyword evidence="11" id="KW-1003">Cell membrane</keyword>
<dbReference type="InterPro" id="IPR051014">
    <property type="entry name" value="Cation_Transport_ATPase_IB"/>
</dbReference>
<keyword evidence="11" id="KW-0067">ATP-binding</keyword>
<dbReference type="PANTHER" id="PTHR48085">
    <property type="entry name" value="CADMIUM/ZINC-TRANSPORTING ATPASE HMA2-RELATED"/>
    <property type="match status" value="1"/>
</dbReference>
<dbReference type="PROSITE" id="PS00154">
    <property type="entry name" value="ATPASE_E1_E2"/>
    <property type="match status" value="1"/>
</dbReference>
<dbReference type="GO" id="GO:0008551">
    <property type="term" value="F:P-type cadmium transporter activity"/>
    <property type="evidence" value="ECO:0007669"/>
    <property type="project" value="UniProtKB-EC"/>
</dbReference>
<keyword evidence="5 11" id="KW-0479">Metal-binding</keyword>
<keyword evidence="7 11" id="KW-1133">Transmembrane helix</keyword>
<evidence type="ECO:0000256" key="7">
    <source>
        <dbReference type="ARBA" id="ARBA00022989"/>
    </source>
</evidence>
<evidence type="ECO:0000256" key="3">
    <source>
        <dbReference type="ARBA" id="ARBA00022539"/>
    </source>
</evidence>
<dbReference type="Gene3D" id="2.70.150.10">
    <property type="entry name" value="Calcium-transporting ATPase, cytoplasmic transduction domain A"/>
    <property type="match status" value="1"/>
</dbReference>
<dbReference type="InterPro" id="IPR008250">
    <property type="entry name" value="ATPase_P-typ_transduc_dom_A_sf"/>
</dbReference>
<evidence type="ECO:0000313" key="15">
    <source>
        <dbReference type="Proteomes" id="UP000260680"/>
    </source>
</evidence>
<dbReference type="OrthoDB" id="9760364at2"/>
<protein>
    <recommendedName>
        <fullName evidence="9">Cd(2+)-exporting ATPase</fullName>
        <ecNumber evidence="9">7.2.2.21</ecNumber>
    </recommendedName>
</protein>
<dbReference type="NCBIfam" id="TIGR01494">
    <property type="entry name" value="ATPase_P-type"/>
    <property type="match status" value="1"/>
</dbReference>
<dbReference type="InterPro" id="IPR027256">
    <property type="entry name" value="P-typ_ATPase_IB"/>
</dbReference>
<dbReference type="PRINTS" id="PR00119">
    <property type="entry name" value="CATATPASE"/>
</dbReference>
<evidence type="ECO:0000256" key="6">
    <source>
        <dbReference type="ARBA" id="ARBA00022967"/>
    </source>
</evidence>
<dbReference type="Proteomes" id="UP000260680">
    <property type="component" value="Unassembled WGS sequence"/>
</dbReference>
<organism evidence="14 15">
    <name type="scientific">Lacrimispora amygdalina</name>
    <dbReference type="NCBI Taxonomy" id="253257"/>
    <lineage>
        <taxon>Bacteria</taxon>
        <taxon>Bacillati</taxon>
        <taxon>Bacillota</taxon>
        <taxon>Clostridia</taxon>
        <taxon>Lachnospirales</taxon>
        <taxon>Lachnospiraceae</taxon>
        <taxon>Lacrimispora</taxon>
    </lineage>
</organism>
<dbReference type="GO" id="GO:0016887">
    <property type="term" value="F:ATP hydrolysis activity"/>
    <property type="evidence" value="ECO:0007669"/>
    <property type="project" value="InterPro"/>
</dbReference>
<dbReference type="EMBL" id="BRPJ01000013">
    <property type="protein sequence ID" value="GLB28851.1"/>
    <property type="molecule type" value="Genomic_DNA"/>
</dbReference>
<dbReference type="InterPro" id="IPR023298">
    <property type="entry name" value="ATPase_P-typ_TM_dom_sf"/>
</dbReference>
<name>A0A3E2NEF3_9FIRM</name>
<evidence type="ECO:0000256" key="1">
    <source>
        <dbReference type="ARBA" id="ARBA00004651"/>
    </source>
</evidence>
<accession>A0A3E2NEF3</accession>
<reference evidence="14 15" key="1">
    <citation type="submission" date="2018-07" db="EMBL/GenBank/DDBJ databases">
        <title>New species, Clostridium PI-S10-A1B.</title>
        <authorList>
            <person name="Krishna G."/>
            <person name="Summeta K."/>
            <person name="Shikha S."/>
            <person name="Prabhu P.B."/>
            <person name="Suresh K."/>
        </authorList>
    </citation>
    <scope>NUCLEOTIDE SEQUENCE [LARGE SCALE GENOMIC DNA]</scope>
    <source>
        <strain evidence="14 15">PI-S10-A1B</strain>
    </source>
</reference>
<feature type="transmembrane region" description="Helical" evidence="11">
    <location>
        <begin position="30"/>
        <end position="47"/>
    </location>
</feature>
<dbReference type="InterPro" id="IPR044492">
    <property type="entry name" value="P_typ_ATPase_HD_dom"/>
</dbReference>
<evidence type="ECO:0000256" key="2">
    <source>
        <dbReference type="ARBA" id="ARBA00006024"/>
    </source>
</evidence>
<dbReference type="NCBIfam" id="TIGR01512">
    <property type="entry name" value="ATPase-IB2_Cd"/>
    <property type="match status" value="1"/>
</dbReference>
<dbReference type="Pfam" id="PF00702">
    <property type="entry name" value="Hydrolase"/>
    <property type="match status" value="1"/>
</dbReference>
<comment type="catalytic activity">
    <reaction evidence="10">
        <text>Cd(2+)(in) + ATP + H2O = Cd(2+)(out) + ADP + phosphate + H(+)</text>
        <dbReference type="Rhea" id="RHEA:12132"/>
        <dbReference type="ChEBI" id="CHEBI:15377"/>
        <dbReference type="ChEBI" id="CHEBI:15378"/>
        <dbReference type="ChEBI" id="CHEBI:30616"/>
        <dbReference type="ChEBI" id="CHEBI:43474"/>
        <dbReference type="ChEBI" id="CHEBI:48775"/>
        <dbReference type="ChEBI" id="CHEBI:456216"/>
        <dbReference type="EC" id="7.2.2.21"/>
    </reaction>
</comment>
<dbReference type="GO" id="GO:0005886">
    <property type="term" value="C:plasma membrane"/>
    <property type="evidence" value="ECO:0007669"/>
    <property type="project" value="UniProtKB-SubCell"/>
</dbReference>
<dbReference type="FunFam" id="2.70.150.10:FF:000002">
    <property type="entry name" value="Copper-transporting ATPase 1, putative"/>
    <property type="match status" value="1"/>
</dbReference>
<keyword evidence="3" id="KW-0104">Cadmium</keyword>
<evidence type="ECO:0000256" key="5">
    <source>
        <dbReference type="ARBA" id="ARBA00022723"/>
    </source>
</evidence>
<evidence type="ECO:0000313" key="14">
    <source>
        <dbReference type="EMBL" id="RFZ79392.1"/>
    </source>
</evidence>
<keyword evidence="14" id="KW-0378">Hydrolase</keyword>
<dbReference type="SUPFAM" id="SSF56784">
    <property type="entry name" value="HAD-like"/>
    <property type="match status" value="1"/>
</dbReference>
<dbReference type="EC" id="7.2.2.21" evidence="9"/>
<keyword evidence="6" id="KW-1278">Translocase</keyword>
<comment type="similarity">
    <text evidence="2 11">Belongs to the cation transport ATPase (P-type) (TC 3.A.3) family. Type IB subfamily.</text>
</comment>
<evidence type="ECO:0000256" key="4">
    <source>
        <dbReference type="ARBA" id="ARBA00022692"/>
    </source>
</evidence>
<dbReference type="EMBL" id="QOHO01000024">
    <property type="protein sequence ID" value="RFZ79392.1"/>
    <property type="molecule type" value="Genomic_DNA"/>
</dbReference>
<dbReference type="Gene3D" id="3.40.50.1000">
    <property type="entry name" value="HAD superfamily/HAD-like"/>
    <property type="match status" value="1"/>
</dbReference>
<dbReference type="SUPFAM" id="SSF81665">
    <property type="entry name" value="Calcium ATPase, transmembrane domain M"/>
    <property type="match status" value="1"/>
</dbReference>
<keyword evidence="16" id="KW-1185">Reference proteome</keyword>
<feature type="transmembrane region" description="Helical" evidence="11">
    <location>
        <begin position="259"/>
        <end position="284"/>
    </location>
</feature>
<comment type="subcellular location">
    <subcellularLocation>
        <location evidence="1">Cell membrane</location>
        <topology evidence="1">Multi-pass membrane protein</topology>
    </subcellularLocation>
</comment>
<evidence type="ECO:0000256" key="11">
    <source>
        <dbReference type="RuleBase" id="RU362081"/>
    </source>
</evidence>
<evidence type="ECO:0000313" key="13">
    <source>
        <dbReference type="EMBL" id="GLB28851.1"/>
    </source>
</evidence>
<dbReference type="Gene3D" id="3.40.1110.10">
    <property type="entry name" value="Calcium-transporting ATPase, cytoplasmic domain N"/>
    <property type="match status" value="1"/>
</dbReference>
<dbReference type="SFLD" id="SFLDG00002">
    <property type="entry name" value="C1.7:_P-type_atpase_like"/>
    <property type="match status" value="1"/>
</dbReference>
<feature type="transmembrane region" description="Helical" evidence="11">
    <location>
        <begin position="7"/>
        <end position="24"/>
    </location>
</feature>
<dbReference type="InterPro" id="IPR036412">
    <property type="entry name" value="HAD-like_sf"/>
</dbReference>
<keyword evidence="11" id="KW-0547">Nucleotide-binding</keyword>
<dbReference type="InterPro" id="IPR018303">
    <property type="entry name" value="ATPase_P-typ_P_site"/>
</dbReference>
<dbReference type="GO" id="GO:0046872">
    <property type="term" value="F:metal ion binding"/>
    <property type="evidence" value="ECO:0007669"/>
    <property type="project" value="UniProtKB-KW"/>
</dbReference>
<dbReference type="NCBIfam" id="TIGR01525">
    <property type="entry name" value="ATPase-IB_hvy"/>
    <property type="match status" value="1"/>
</dbReference>
<keyword evidence="4 11" id="KW-0812">Transmembrane</keyword>
<dbReference type="SUPFAM" id="SSF81653">
    <property type="entry name" value="Calcium ATPase, transduction domain A"/>
    <property type="match status" value="1"/>
</dbReference>
<gene>
    <name evidence="14" type="primary">cadA</name>
    <name evidence="14" type="ORF">DS742_08325</name>
    <name evidence="13" type="ORF">LAD12857_07740</name>
</gene>
<evidence type="ECO:0000259" key="12">
    <source>
        <dbReference type="Pfam" id="PF00122"/>
    </source>
</evidence>
<dbReference type="InterPro" id="IPR023299">
    <property type="entry name" value="ATPase_P-typ_cyto_dom_N"/>
</dbReference>
<comment type="caution">
    <text evidence="14">The sequence shown here is derived from an EMBL/GenBank/DDBJ whole genome shotgun (WGS) entry which is preliminary data.</text>
</comment>
<evidence type="ECO:0000313" key="16">
    <source>
        <dbReference type="Proteomes" id="UP001419084"/>
    </source>
</evidence>
<dbReference type="InterPro" id="IPR023214">
    <property type="entry name" value="HAD_sf"/>
</dbReference>